<dbReference type="EMBL" id="NHOG01000018">
    <property type="protein sequence ID" value="OVZ79253.1"/>
    <property type="molecule type" value="Genomic_DNA"/>
</dbReference>
<organism evidence="1 2">
    <name type="scientific">Yersinia kristensenii</name>
    <dbReference type="NCBI Taxonomy" id="28152"/>
    <lineage>
        <taxon>Bacteria</taxon>
        <taxon>Pseudomonadati</taxon>
        <taxon>Pseudomonadota</taxon>
        <taxon>Gammaproteobacteria</taxon>
        <taxon>Enterobacterales</taxon>
        <taxon>Yersiniaceae</taxon>
        <taxon>Yersinia</taxon>
    </lineage>
</organism>
<dbReference type="AlphaFoldDB" id="A0AB73P2J0"/>
<evidence type="ECO:0000313" key="1">
    <source>
        <dbReference type="EMBL" id="OVZ79253.1"/>
    </source>
</evidence>
<keyword evidence="2" id="KW-1185">Reference proteome</keyword>
<dbReference type="RefSeq" id="WP_087795578.1">
    <property type="nucleotide sequence ID" value="NZ_CAWNET010000010.1"/>
</dbReference>
<protein>
    <submittedName>
        <fullName evidence="1">Uncharacterized protein</fullName>
    </submittedName>
</protein>
<dbReference type="Proteomes" id="UP000195840">
    <property type="component" value="Unassembled WGS sequence"/>
</dbReference>
<proteinExistence type="predicted"/>
<gene>
    <name evidence="1" type="ORF">CBW52_16130</name>
</gene>
<reference evidence="1 2" key="1">
    <citation type="submission" date="2017-05" db="EMBL/GenBank/DDBJ databases">
        <title>Whole genome sequencing of Yersinia kristensenii.</title>
        <authorList>
            <person name="Campioni F."/>
        </authorList>
    </citation>
    <scope>NUCLEOTIDE SEQUENCE [LARGE SCALE GENOMIC DNA]</scope>
    <source>
        <strain evidence="1 2">CFSAN060538</strain>
    </source>
</reference>
<name>A0AB73P2J0_YERKR</name>
<accession>A0AB73P2J0</accession>
<evidence type="ECO:0000313" key="2">
    <source>
        <dbReference type="Proteomes" id="UP000195840"/>
    </source>
</evidence>
<comment type="caution">
    <text evidence="1">The sequence shown here is derived from an EMBL/GenBank/DDBJ whole genome shotgun (WGS) entry which is preliminary data.</text>
</comment>
<sequence length="87" mass="10259">MFERDADGAREATEQGKKNMRFKDLMDSIYYELNDCQKFGQSHASYKLNEEDIKEFLDDVMGALQAHDYQVTFEHPYLNISWVLAEE</sequence>